<gene>
    <name evidence="17" type="ORF">Fot_38995</name>
</gene>
<dbReference type="InterPro" id="IPR000858">
    <property type="entry name" value="S_locus_glycoprot_dom"/>
</dbReference>
<dbReference type="InterPro" id="IPR003609">
    <property type="entry name" value="Pan_app"/>
</dbReference>
<evidence type="ECO:0000256" key="4">
    <source>
        <dbReference type="ARBA" id="ARBA00022729"/>
    </source>
</evidence>
<keyword evidence="9" id="KW-0325">Glycoprotein</keyword>
<dbReference type="EC" id="2.7.11.1" evidence="1"/>
<dbReference type="FunFam" id="1.10.510.10:FF:001019">
    <property type="entry name" value="G-type lectin S-receptor-like serine/threonine-protein kinase B120"/>
    <property type="match status" value="1"/>
</dbReference>
<keyword evidence="4 13" id="KW-0732">Signal</keyword>
<name>A0ABD1S457_9LAMI</name>
<dbReference type="SMART" id="SM00220">
    <property type="entry name" value="S_TKc"/>
    <property type="match status" value="1"/>
</dbReference>
<evidence type="ECO:0000259" key="14">
    <source>
        <dbReference type="PROSITE" id="PS50011"/>
    </source>
</evidence>
<evidence type="ECO:0000256" key="6">
    <source>
        <dbReference type="ARBA" id="ARBA00022777"/>
    </source>
</evidence>
<dbReference type="PANTHER" id="PTHR32444:SF63">
    <property type="entry name" value="G-TYPE LECTIN S-RECEPTOR-LIKE SERINE_THREONINE-PROTEIN KINASE RKS1"/>
    <property type="match status" value="1"/>
</dbReference>
<organism evidence="17 18">
    <name type="scientific">Forsythia ovata</name>
    <dbReference type="NCBI Taxonomy" id="205694"/>
    <lineage>
        <taxon>Eukaryota</taxon>
        <taxon>Viridiplantae</taxon>
        <taxon>Streptophyta</taxon>
        <taxon>Embryophyta</taxon>
        <taxon>Tracheophyta</taxon>
        <taxon>Spermatophyta</taxon>
        <taxon>Magnoliopsida</taxon>
        <taxon>eudicotyledons</taxon>
        <taxon>Gunneridae</taxon>
        <taxon>Pentapetalae</taxon>
        <taxon>asterids</taxon>
        <taxon>lamiids</taxon>
        <taxon>Lamiales</taxon>
        <taxon>Oleaceae</taxon>
        <taxon>Forsythieae</taxon>
        <taxon>Forsythia</taxon>
    </lineage>
</organism>
<dbReference type="InterPro" id="IPR000719">
    <property type="entry name" value="Prot_kinase_dom"/>
</dbReference>
<keyword evidence="8" id="KW-1015">Disulfide bond</keyword>
<feature type="signal peptide" evidence="13">
    <location>
        <begin position="1"/>
        <end position="21"/>
    </location>
</feature>
<dbReference type="SMART" id="SM00108">
    <property type="entry name" value="B_lectin"/>
    <property type="match status" value="1"/>
</dbReference>
<sequence>MHHMKEIVTYFLLFLLQTSSSTDTIGPNQYLKDGDILVSSGKAFALGFFSPGKSSNRYVGIWYNKVAEQTVVWVANRDNPINGTSGVLAIDPAGNLVLSDGNHNLSVWSTNLTSMILKKSSSAQLMDSGNFVLFQDQSKSVITWQSFDYPTNTILPNMKAGWQKRTGLNIFTSWKSHDDPGTGEYMFKLELIGTPQFFLFKGTKKIWRTGPWNGPGWSGVPEMVSNFIFKISYVENDDEVTITHTIKDPSIFSRVVVNESGTLDTWQESKRGWARFWSAPTDQCDSYAHCGASGNCNLYNLSEFECSCLQGFEPKIERQWYLRDASRGCKRKQGENICGNGDGFNKVTNVKVPDTSTARVNKSLQLRECHDLCLKNCSCTAFASANISGGENGCLTWHGDLVDIRQFSNKGQDLYLRVPAELKRLSWEEIGDNCDSVNSSNASHNLLIMLVVEEEEKRGEERDGSGTSAEVSIFDLSTIVSATEDFSLANKLGEGGFGAVYKGRLPNGQEIAVKRLSKISGQGNEEFKNEIMSIARLQHRNLVRLLGCCIQQDEKMLVYEYLPNKGLDNFIFDKERRSHMDWSKRFEIILGISRGMIYLHEDSRLRIIHRDLKASNILLDTSMNPKISDFGLARIFGVDQTEANTNRVVGT</sequence>
<dbReference type="Gene3D" id="2.90.10.10">
    <property type="entry name" value="Bulb-type lectin domain"/>
    <property type="match status" value="1"/>
</dbReference>
<dbReference type="InterPro" id="IPR008271">
    <property type="entry name" value="Ser/Thr_kinase_AS"/>
</dbReference>
<dbReference type="CDD" id="cd01098">
    <property type="entry name" value="PAN_AP_plant"/>
    <property type="match status" value="1"/>
</dbReference>
<dbReference type="InterPro" id="IPR011009">
    <property type="entry name" value="Kinase-like_dom_sf"/>
</dbReference>
<feature type="binding site" evidence="12">
    <location>
        <position position="514"/>
    </location>
    <ligand>
        <name>ATP</name>
        <dbReference type="ChEBI" id="CHEBI:30616"/>
    </ligand>
</feature>
<evidence type="ECO:0000256" key="10">
    <source>
        <dbReference type="ARBA" id="ARBA00047899"/>
    </source>
</evidence>
<keyword evidence="5 12" id="KW-0547">Nucleotide-binding</keyword>
<dbReference type="SUPFAM" id="SSF56112">
    <property type="entry name" value="Protein kinase-like (PK-like)"/>
    <property type="match status" value="1"/>
</dbReference>
<keyword evidence="6 17" id="KW-0418">Kinase</keyword>
<dbReference type="EMBL" id="JBFOLJ010000011">
    <property type="protein sequence ID" value="KAL2495238.1"/>
    <property type="molecule type" value="Genomic_DNA"/>
</dbReference>
<dbReference type="PANTHER" id="PTHR32444">
    <property type="entry name" value="BULB-TYPE LECTIN DOMAIN-CONTAINING PROTEIN"/>
    <property type="match status" value="1"/>
</dbReference>
<feature type="domain" description="Apple" evidence="16">
    <location>
        <begin position="338"/>
        <end position="419"/>
    </location>
</feature>
<dbReference type="InterPro" id="IPR036426">
    <property type="entry name" value="Bulb-type_lectin_dom_sf"/>
</dbReference>
<dbReference type="PROSITE" id="PS50011">
    <property type="entry name" value="PROTEIN_KINASE_DOM"/>
    <property type="match status" value="1"/>
</dbReference>
<protein>
    <recommendedName>
        <fullName evidence="1">non-specific serine/threonine protein kinase</fullName>
        <ecNumber evidence="1">2.7.11.1</ecNumber>
    </recommendedName>
</protein>
<dbReference type="FunFam" id="3.30.200.20:FF:000195">
    <property type="entry name" value="G-type lectin S-receptor-like serine/threonine-protein kinase"/>
    <property type="match status" value="1"/>
</dbReference>
<evidence type="ECO:0000313" key="17">
    <source>
        <dbReference type="EMBL" id="KAL2495238.1"/>
    </source>
</evidence>
<evidence type="ECO:0000256" key="11">
    <source>
        <dbReference type="ARBA" id="ARBA00048679"/>
    </source>
</evidence>
<reference evidence="18" key="1">
    <citation type="submission" date="2024-07" db="EMBL/GenBank/DDBJ databases">
        <title>Two chromosome-level genome assemblies of Korean endemic species Abeliophyllum distichum and Forsythia ovata (Oleaceae).</title>
        <authorList>
            <person name="Jang H."/>
        </authorList>
    </citation>
    <scope>NUCLEOTIDE SEQUENCE [LARGE SCALE GENOMIC DNA]</scope>
</reference>
<dbReference type="Pfam" id="PF08276">
    <property type="entry name" value="PAN_2"/>
    <property type="match status" value="1"/>
</dbReference>
<feature type="chain" id="PRO_5044809346" description="non-specific serine/threonine protein kinase" evidence="13">
    <location>
        <begin position="22"/>
        <end position="651"/>
    </location>
</feature>
<dbReference type="Proteomes" id="UP001604277">
    <property type="component" value="Unassembled WGS sequence"/>
</dbReference>
<evidence type="ECO:0000256" key="7">
    <source>
        <dbReference type="ARBA" id="ARBA00022840"/>
    </source>
</evidence>
<comment type="catalytic activity">
    <reaction evidence="10">
        <text>L-threonyl-[protein] + ATP = O-phospho-L-threonyl-[protein] + ADP + H(+)</text>
        <dbReference type="Rhea" id="RHEA:46608"/>
        <dbReference type="Rhea" id="RHEA-COMP:11060"/>
        <dbReference type="Rhea" id="RHEA-COMP:11605"/>
        <dbReference type="ChEBI" id="CHEBI:15378"/>
        <dbReference type="ChEBI" id="CHEBI:30013"/>
        <dbReference type="ChEBI" id="CHEBI:30616"/>
        <dbReference type="ChEBI" id="CHEBI:61977"/>
        <dbReference type="ChEBI" id="CHEBI:456216"/>
        <dbReference type="EC" id="2.7.11.1"/>
    </reaction>
</comment>
<dbReference type="Gene3D" id="3.50.4.10">
    <property type="entry name" value="Hepatocyte Growth Factor"/>
    <property type="match status" value="1"/>
</dbReference>
<dbReference type="SMART" id="SM00473">
    <property type="entry name" value="PAN_AP"/>
    <property type="match status" value="1"/>
</dbReference>
<dbReference type="PROSITE" id="PS50948">
    <property type="entry name" value="PAN"/>
    <property type="match status" value="1"/>
</dbReference>
<evidence type="ECO:0000259" key="15">
    <source>
        <dbReference type="PROSITE" id="PS50927"/>
    </source>
</evidence>
<feature type="domain" description="Bulb-type lectin" evidence="15">
    <location>
        <begin position="22"/>
        <end position="146"/>
    </location>
</feature>
<accession>A0ABD1S457</accession>
<dbReference type="Pfam" id="PF00954">
    <property type="entry name" value="S_locus_glycop"/>
    <property type="match status" value="1"/>
</dbReference>
<dbReference type="InterPro" id="IPR017441">
    <property type="entry name" value="Protein_kinase_ATP_BS"/>
</dbReference>
<dbReference type="AlphaFoldDB" id="A0ABD1S457"/>
<dbReference type="SUPFAM" id="SSF51110">
    <property type="entry name" value="alpha-D-mannose-specific plant lectins"/>
    <property type="match status" value="1"/>
</dbReference>
<evidence type="ECO:0000256" key="13">
    <source>
        <dbReference type="SAM" id="SignalP"/>
    </source>
</evidence>
<dbReference type="Gene3D" id="1.10.510.10">
    <property type="entry name" value="Transferase(Phosphotransferase) domain 1"/>
    <property type="match status" value="1"/>
</dbReference>
<comment type="catalytic activity">
    <reaction evidence="11">
        <text>L-seryl-[protein] + ATP = O-phospho-L-seryl-[protein] + ADP + H(+)</text>
        <dbReference type="Rhea" id="RHEA:17989"/>
        <dbReference type="Rhea" id="RHEA-COMP:9863"/>
        <dbReference type="Rhea" id="RHEA-COMP:11604"/>
        <dbReference type="ChEBI" id="CHEBI:15378"/>
        <dbReference type="ChEBI" id="CHEBI:29999"/>
        <dbReference type="ChEBI" id="CHEBI:30616"/>
        <dbReference type="ChEBI" id="CHEBI:83421"/>
        <dbReference type="ChEBI" id="CHEBI:456216"/>
        <dbReference type="EC" id="2.7.11.1"/>
    </reaction>
</comment>
<evidence type="ECO:0000313" key="18">
    <source>
        <dbReference type="Proteomes" id="UP001604277"/>
    </source>
</evidence>
<evidence type="ECO:0000256" key="3">
    <source>
        <dbReference type="ARBA" id="ARBA00022679"/>
    </source>
</evidence>
<dbReference type="InterPro" id="IPR001245">
    <property type="entry name" value="Ser-Thr/Tyr_kinase_cat_dom"/>
</dbReference>
<evidence type="ECO:0000256" key="2">
    <source>
        <dbReference type="ARBA" id="ARBA00022527"/>
    </source>
</evidence>
<dbReference type="FunFam" id="2.90.10.10:FF:000005">
    <property type="entry name" value="G-type lectin S-receptor-like serine/threonine-protein kinase"/>
    <property type="match status" value="1"/>
</dbReference>
<dbReference type="InterPro" id="IPR001480">
    <property type="entry name" value="Bulb-type_lectin_dom"/>
</dbReference>
<dbReference type="PROSITE" id="PS00108">
    <property type="entry name" value="PROTEIN_KINASE_ST"/>
    <property type="match status" value="1"/>
</dbReference>
<dbReference type="Pfam" id="PF01453">
    <property type="entry name" value="B_lectin"/>
    <property type="match status" value="1"/>
</dbReference>
<keyword evidence="7 12" id="KW-0067">ATP-binding</keyword>
<evidence type="ECO:0000256" key="1">
    <source>
        <dbReference type="ARBA" id="ARBA00012513"/>
    </source>
</evidence>
<dbReference type="Gene3D" id="3.30.200.20">
    <property type="entry name" value="Phosphorylase Kinase, domain 1"/>
    <property type="match status" value="1"/>
</dbReference>
<dbReference type="CDD" id="cd00028">
    <property type="entry name" value="B_lectin"/>
    <property type="match status" value="1"/>
</dbReference>
<keyword evidence="18" id="KW-1185">Reference proteome</keyword>
<keyword evidence="2" id="KW-0723">Serine/threonine-protein kinase</keyword>
<evidence type="ECO:0000256" key="9">
    <source>
        <dbReference type="ARBA" id="ARBA00023180"/>
    </source>
</evidence>
<evidence type="ECO:0000256" key="12">
    <source>
        <dbReference type="PROSITE-ProRule" id="PRU10141"/>
    </source>
</evidence>
<dbReference type="GO" id="GO:0004674">
    <property type="term" value="F:protein serine/threonine kinase activity"/>
    <property type="evidence" value="ECO:0007669"/>
    <property type="project" value="UniProtKB-KW"/>
</dbReference>
<dbReference type="Pfam" id="PF07714">
    <property type="entry name" value="PK_Tyr_Ser-Thr"/>
    <property type="match status" value="1"/>
</dbReference>
<keyword evidence="3" id="KW-0808">Transferase</keyword>
<evidence type="ECO:0000256" key="8">
    <source>
        <dbReference type="ARBA" id="ARBA00023157"/>
    </source>
</evidence>
<feature type="domain" description="Protein kinase" evidence="14">
    <location>
        <begin position="486"/>
        <end position="651"/>
    </location>
</feature>
<comment type="caution">
    <text evidence="17">The sequence shown here is derived from an EMBL/GenBank/DDBJ whole genome shotgun (WGS) entry which is preliminary data.</text>
</comment>
<dbReference type="PROSITE" id="PS00107">
    <property type="entry name" value="PROTEIN_KINASE_ATP"/>
    <property type="match status" value="1"/>
</dbReference>
<dbReference type="GO" id="GO:0005524">
    <property type="term" value="F:ATP binding"/>
    <property type="evidence" value="ECO:0007669"/>
    <property type="project" value="UniProtKB-UniRule"/>
</dbReference>
<evidence type="ECO:0000259" key="16">
    <source>
        <dbReference type="PROSITE" id="PS50948"/>
    </source>
</evidence>
<dbReference type="PROSITE" id="PS50927">
    <property type="entry name" value="BULB_LECTIN"/>
    <property type="match status" value="1"/>
</dbReference>
<proteinExistence type="predicted"/>
<evidence type="ECO:0000256" key="5">
    <source>
        <dbReference type="ARBA" id="ARBA00022741"/>
    </source>
</evidence>